<organism evidence="1 2">
    <name type="scientific">Parasponia andersonii</name>
    <name type="common">Sponia andersonii</name>
    <dbReference type="NCBI Taxonomy" id="3476"/>
    <lineage>
        <taxon>Eukaryota</taxon>
        <taxon>Viridiplantae</taxon>
        <taxon>Streptophyta</taxon>
        <taxon>Embryophyta</taxon>
        <taxon>Tracheophyta</taxon>
        <taxon>Spermatophyta</taxon>
        <taxon>Magnoliopsida</taxon>
        <taxon>eudicotyledons</taxon>
        <taxon>Gunneridae</taxon>
        <taxon>Pentapetalae</taxon>
        <taxon>rosids</taxon>
        <taxon>fabids</taxon>
        <taxon>Rosales</taxon>
        <taxon>Cannabaceae</taxon>
        <taxon>Parasponia</taxon>
    </lineage>
</organism>
<dbReference type="EMBL" id="JXTB01000033">
    <property type="protein sequence ID" value="PON73607.1"/>
    <property type="molecule type" value="Genomic_DNA"/>
</dbReference>
<sequence>CQFLVSISTPTRTSRLQNCHLLVPVWTVTPRLSDSLAHNIAQWARFSACLSDMYCWSLTSPSSSLG</sequence>
<feature type="non-terminal residue" evidence="1">
    <location>
        <position position="1"/>
    </location>
</feature>
<dbReference type="Proteomes" id="UP000237105">
    <property type="component" value="Unassembled WGS sequence"/>
</dbReference>
<gene>
    <name evidence="1" type="ORF">PanWU01x14_057890</name>
</gene>
<accession>A0A2P5DJX8</accession>
<evidence type="ECO:0000313" key="2">
    <source>
        <dbReference type="Proteomes" id="UP000237105"/>
    </source>
</evidence>
<evidence type="ECO:0000313" key="1">
    <source>
        <dbReference type="EMBL" id="PON73607.1"/>
    </source>
</evidence>
<proteinExistence type="predicted"/>
<name>A0A2P5DJX8_PARAD</name>
<reference evidence="2" key="1">
    <citation type="submission" date="2016-06" db="EMBL/GenBank/DDBJ databases">
        <title>Parallel loss of symbiosis genes in relatives of nitrogen-fixing non-legume Parasponia.</title>
        <authorList>
            <person name="Van Velzen R."/>
            <person name="Holmer R."/>
            <person name="Bu F."/>
            <person name="Rutten L."/>
            <person name="Van Zeijl A."/>
            <person name="Liu W."/>
            <person name="Santuari L."/>
            <person name="Cao Q."/>
            <person name="Sharma T."/>
            <person name="Shen D."/>
            <person name="Roswanjaya Y."/>
            <person name="Wardhani T."/>
            <person name="Kalhor M.S."/>
            <person name="Jansen J."/>
            <person name="Van den Hoogen J."/>
            <person name="Gungor B."/>
            <person name="Hartog M."/>
            <person name="Hontelez J."/>
            <person name="Verver J."/>
            <person name="Yang W.-C."/>
            <person name="Schijlen E."/>
            <person name="Repin R."/>
            <person name="Schilthuizen M."/>
            <person name="Schranz E."/>
            <person name="Heidstra R."/>
            <person name="Miyata K."/>
            <person name="Fedorova E."/>
            <person name="Kohlen W."/>
            <person name="Bisseling T."/>
            <person name="Smit S."/>
            <person name="Geurts R."/>
        </authorList>
    </citation>
    <scope>NUCLEOTIDE SEQUENCE [LARGE SCALE GENOMIC DNA]</scope>
    <source>
        <strain evidence="2">cv. WU1-14</strain>
    </source>
</reference>
<dbReference type="OrthoDB" id="10576023at2759"/>
<keyword evidence="2" id="KW-1185">Reference proteome</keyword>
<protein>
    <submittedName>
        <fullName evidence="1">Uncharacterized protein</fullName>
    </submittedName>
</protein>
<comment type="caution">
    <text evidence="1">The sequence shown here is derived from an EMBL/GenBank/DDBJ whole genome shotgun (WGS) entry which is preliminary data.</text>
</comment>
<dbReference type="AlphaFoldDB" id="A0A2P5DJX8"/>